<keyword evidence="12" id="KW-1185">Reference proteome</keyword>
<dbReference type="PROSITE" id="PS01326">
    <property type="entry name" value="DAP_EPIMERASE"/>
    <property type="match status" value="1"/>
</dbReference>
<comment type="caution">
    <text evidence="9">Lacks conserved residue(s) required for the propagation of feature annotation.</text>
</comment>
<evidence type="ECO:0000256" key="8">
    <source>
        <dbReference type="ARBA" id="ARBA00051712"/>
    </source>
</evidence>
<comment type="subcellular location">
    <subcellularLocation>
        <location evidence="9">Cytoplasm</location>
    </subcellularLocation>
</comment>
<feature type="binding site" evidence="9">
    <location>
        <position position="11"/>
    </location>
    <ligand>
        <name>substrate</name>
    </ligand>
</feature>
<keyword evidence="5 9" id="KW-0028">Amino-acid biosynthesis</keyword>
<dbReference type="AlphaFoldDB" id="A0A923LL17"/>
<feature type="active site" evidence="10">
    <location>
        <position position="71"/>
    </location>
</feature>
<sequence length="277" mass="30579">MKFTKMQGIGNDYVYVNCFQEKIENPSELAKKISDRHFGVGSDGLILICPSDKADFEMKMYNADGSRGEMCGNGIRCVAKYVYDYGLTDKKQISVETLGGIKYLDLTVENGKAVLVKVDMGSPILEPELIPVKAEGENVIDASIIAGGAEYKMTCISMGNPHAVIFWDGIDSMEIEKIGPSFEEHERFPNRVNTEFVEVLDEKTVKMRVWERGSGETLACGTGACAVAVACILNGRTEDTVCVKLLGGDLLVQWDREKNKVYMTGPAEVVFDGEWKE</sequence>
<evidence type="ECO:0000256" key="2">
    <source>
        <dbReference type="ARBA" id="ARBA00010219"/>
    </source>
</evidence>
<dbReference type="EMBL" id="JACOPF010000004">
    <property type="protein sequence ID" value="MBC5690278.1"/>
    <property type="molecule type" value="Genomic_DNA"/>
</dbReference>
<dbReference type="Gene3D" id="3.10.310.10">
    <property type="entry name" value="Diaminopimelate Epimerase, Chain A, domain 1"/>
    <property type="match status" value="2"/>
</dbReference>
<comment type="pathway">
    <text evidence="1 9">Amino-acid biosynthesis; L-lysine biosynthesis via DAP pathway; DL-2,6-diaminopimelate from LL-2,6-diaminopimelate: step 1/1.</text>
</comment>
<evidence type="ECO:0000313" key="12">
    <source>
        <dbReference type="Proteomes" id="UP000652477"/>
    </source>
</evidence>
<feature type="active site" description="Proton acceptor" evidence="9">
    <location>
        <position position="220"/>
    </location>
</feature>
<evidence type="ECO:0000256" key="10">
    <source>
        <dbReference type="PROSITE-ProRule" id="PRU10125"/>
    </source>
</evidence>
<evidence type="ECO:0000256" key="5">
    <source>
        <dbReference type="ARBA" id="ARBA00022605"/>
    </source>
</evidence>
<feature type="site" description="Could be important to modulate the pK values of the two catalytic cysteine residues" evidence="9">
    <location>
        <position position="211"/>
    </location>
</feature>
<comment type="subunit">
    <text evidence="9">Homodimer.</text>
</comment>
<comment type="caution">
    <text evidence="11">The sequence shown here is derived from an EMBL/GenBank/DDBJ whole genome shotgun (WGS) entry which is preliminary data.</text>
</comment>
<evidence type="ECO:0000256" key="1">
    <source>
        <dbReference type="ARBA" id="ARBA00005196"/>
    </source>
</evidence>
<comment type="function">
    <text evidence="9">Catalyzes the stereoinversion of LL-2,6-diaminopimelate (L,L-DAP) to meso-diaminopimelate (meso-DAP), a precursor of L-lysine and an essential component of the bacterial peptidoglycan.</text>
</comment>
<dbReference type="InterPro" id="IPR018510">
    <property type="entry name" value="DAP_epimerase_AS"/>
</dbReference>
<dbReference type="EC" id="5.1.1.7" evidence="3 9"/>
<evidence type="ECO:0000256" key="3">
    <source>
        <dbReference type="ARBA" id="ARBA00013080"/>
    </source>
</evidence>
<evidence type="ECO:0000256" key="9">
    <source>
        <dbReference type="HAMAP-Rule" id="MF_00197"/>
    </source>
</evidence>
<feature type="binding site" evidence="9">
    <location>
        <position position="62"/>
    </location>
    <ligand>
        <name>substrate</name>
    </ligand>
</feature>
<dbReference type="RefSeq" id="WP_186876934.1">
    <property type="nucleotide sequence ID" value="NZ_JACOPF010000004.1"/>
</dbReference>
<feature type="binding site" evidence="9">
    <location>
        <position position="160"/>
    </location>
    <ligand>
        <name>substrate</name>
    </ligand>
</feature>
<dbReference type="PANTHER" id="PTHR31689">
    <property type="entry name" value="DIAMINOPIMELATE EPIMERASE, CHLOROPLASTIC"/>
    <property type="match status" value="1"/>
</dbReference>
<proteinExistence type="inferred from homology"/>
<keyword evidence="4 9" id="KW-0963">Cytoplasm</keyword>
<dbReference type="InterPro" id="IPR001653">
    <property type="entry name" value="DAP_epimerase_DapF"/>
</dbReference>
<dbReference type="NCBIfam" id="TIGR00652">
    <property type="entry name" value="DapF"/>
    <property type="match status" value="1"/>
</dbReference>
<protein>
    <recommendedName>
        <fullName evidence="3 9">Diaminopimelate epimerase</fullName>
        <shortName evidence="9">DAP epimerase</shortName>
        <ecNumber evidence="3 9">5.1.1.7</ecNumber>
    </recommendedName>
    <alternativeName>
        <fullName evidence="9">PLP-independent amino acid racemase</fullName>
    </alternativeName>
</protein>
<feature type="binding site" evidence="9">
    <location>
        <begin position="221"/>
        <end position="222"/>
    </location>
    <ligand>
        <name>substrate</name>
    </ligand>
</feature>
<evidence type="ECO:0000256" key="4">
    <source>
        <dbReference type="ARBA" id="ARBA00022490"/>
    </source>
</evidence>
<evidence type="ECO:0000313" key="11">
    <source>
        <dbReference type="EMBL" id="MBC5690278.1"/>
    </source>
</evidence>
<dbReference type="GO" id="GO:0009089">
    <property type="term" value="P:lysine biosynthetic process via diaminopimelate"/>
    <property type="evidence" value="ECO:0007669"/>
    <property type="project" value="UniProtKB-UniRule"/>
</dbReference>
<dbReference type="Proteomes" id="UP000652477">
    <property type="component" value="Unassembled WGS sequence"/>
</dbReference>
<feature type="binding site" evidence="9">
    <location>
        <position position="193"/>
    </location>
    <ligand>
        <name>substrate</name>
    </ligand>
</feature>
<gene>
    <name evidence="9" type="primary">dapF</name>
    <name evidence="11" type="ORF">H8S37_15285</name>
</gene>
<feature type="site" description="Could be important to modulate the pK values of the two catalytic cysteine residues" evidence="9">
    <location>
        <position position="162"/>
    </location>
</feature>
<evidence type="ECO:0000256" key="7">
    <source>
        <dbReference type="ARBA" id="ARBA00023235"/>
    </source>
</evidence>
<keyword evidence="6 9" id="KW-0457">Lysine biosynthesis</keyword>
<organism evidence="11 12">
    <name type="scientific">Mediterraneibacter hominis</name>
    <dbReference type="NCBI Taxonomy" id="2763054"/>
    <lineage>
        <taxon>Bacteria</taxon>
        <taxon>Bacillati</taxon>
        <taxon>Bacillota</taxon>
        <taxon>Clostridia</taxon>
        <taxon>Lachnospirales</taxon>
        <taxon>Lachnospiraceae</taxon>
        <taxon>Mediterraneibacter</taxon>
    </lineage>
</organism>
<dbReference type="GO" id="GO:0005829">
    <property type="term" value="C:cytosol"/>
    <property type="evidence" value="ECO:0007669"/>
    <property type="project" value="TreeGrafter"/>
</dbReference>
<evidence type="ECO:0000256" key="6">
    <source>
        <dbReference type="ARBA" id="ARBA00023154"/>
    </source>
</evidence>
<comment type="catalytic activity">
    <reaction evidence="8 9">
        <text>(2S,6S)-2,6-diaminopimelate = meso-2,6-diaminopimelate</text>
        <dbReference type="Rhea" id="RHEA:15393"/>
        <dbReference type="ChEBI" id="CHEBI:57609"/>
        <dbReference type="ChEBI" id="CHEBI:57791"/>
        <dbReference type="EC" id="5.1.1.7"/>
    </reaction>
</comment>
<dbReference type="Pfam" id="PF01678">
    <property type="entry name" value="DAP_epimerase"/>
    <property type="match status" value="2"/>
</dbReference>
<dbReference type="GO" id="GO:0008837">
    <property type="term" value="F:diaminopimelate epimerase activity"/>
    <property type="evidence" value="ECO:0007669"/>
    <property type="project" value="UniProtKB-UniRule"/>
</dbReference>
<feature type="binding site" evidence="9">
    <location>
        <begin position="72"/>
        <end position="73"/>
    </location>
    <ligand>
        <name>substrate</name>
    </ligand>
</feature>
<dbReference type="FunFam" id="3.10.310.10:FF:000001">
    <property type="entry name" value="Diaminopimelate epimerase"/>
    <property type="match status" value="1"/>
</dbReference>
<name>A0A923LL17_9FIRM</name>
<dbReference type="PANTHER" id="PTHR31689:SF0">
    <property type="entry name" value="DIAMINOPIMELATE EPIMERASE"/>
    <property type="match status" value="1"/>
</dbReference>
<accession>A0A923LL17</accession>
<feature type="binding site" evidence="9">
    <location>
        <begin position="211"/>
        <end position="212"/>
    </location>
    <ligand>
        <name>substrate</name>
    </ligand>
</feature>
<dbReference type="HAMAP" id="MF_00197">
    <property type="entry name" value="DAP_epimerase"/>
    <property type="match status" value="1"/>
</dbReference>
<comment type="similarity">
    <text evidence="2 9">Belongs to the diaminopimelate epimerase family.</text>
</comment>
<dbReference type="SUPFAM" id="SSF54506">
    <property type="entry name" value="Diaminopimelate epimerase-like"/>
    <property type="match status" value="2"/>
</dbReference>
<feature type="active site" description="Proton donor" evidence="9">
    <location>
        <position position="71"/>
    </location>
</feature>
<keyword evidence="7 9" id="KW-0413">Isomerase</keyword>
<reference evidence="11" key="1">
    <citation type="submission" date="2020-08" db="EMBL/GenBank/DDBJ databases">
        <title>Genome public.</title>
        <authorList>
            <person name="Liu C."/>
            <person name="Sun Q."/>
        </authorList>
    </citation>
    <scope>NUCLEOTIDE SEQUENCE</scope>
    <source>
        <strain evidence="11">NSJ-55</strain>
    </source>
</reference>